<sequence>MDRAWTLQEAILNRNHTYVYVEWAPPPSPKDSKGKTYKFTPVGKAPGKYLIDIRILLDMVDANFVPPLPKIVILDGVVTGEGPRARHSLRGALSSKKSVRTAAIWRSMMMRRSSQPVDIIYSAMGCFGLQIDPYRKNHDPEYLFNDLARKAAATKGLGPAWLNIEGVAGSEIARNPASRIVPAFPQTSPDKPPIWTAAGGTKKGAATFITKLADYVSRFDAIFITHSHPHVISAYMLPLTWGRVIASGKANAKLWTMSGTIYYSSKLDRKSWKNVHAIYIGEYNKPTSPRWTRCDVNVDTSKLGQPKFSAVLKYPVPLYLTSCHTNMPPQFVDSYTQWKLTEIGALQMLYSFGGWKKSICAQLAKAGVEGVMIPENKKTPSSITSAPYYVSLRFGRQVIYVQTKPHPKTPRQYTQIYVLPYGGWGGPPLNAPYIIVQQPQQTMTEEEYRNALLRQLGYPNWVVGGNPVVPQLTGSGTISDEA</sequence>
<dbReference type="OrthoDB" id="674604at2759"/>
<name>M7TB81_EUTLA</name>
<protein>
    <submittedName>
        <fullName evidence="1">Uncharacterized protein</fullName>
    </submittedName>
</protein>
<gene>
    <name evidence="1" type="ORF">UCREL1_5884</name>
</gene>
<dbReference type="KEGG" id="ela:UCREL1_5884"/>
<organism evidence="1 2">
    <name type="scientific">Eutypa lata (strain UCR-EL1)</name>
    <name type="common">Grapevine dieback disease fungus</name>
    <name type="synonym">Eutypa armeniacae</name>
    <dbReference type="NCBI Taxonomy" id="1287681"/>
    <lineage>
        <taxon>Eukaryota</taxon>
        <taxon>Fungi</taxon>
        <taxon>Dikarya</taxon>
        <taxon>Ascomycota</taxon>
        <taxon>Pezizomycotina</taxon>
        <taxon>Sordariomycetes</taxon>
        <taxon>Xylariomycetidae</taxon>
        <taxon>Xylariales</taxon>
        <taxon>Diatrypaceae</taxon>
        <taxon>Eutypa</taxon>
    </lineage>
</organism>
<reference evidence="2" key="1">
    <citation type="journal article" date="2013" name="Genome Announc.">
        <title>Draft genome sequence of the grapevine dieback fungus Eutypa lata UCR-EL1.</title>
        <authorList>
            <person name="Blanco-Ulate B."/>
            <person name="Rolshausen P.E."/>
            <person name="Cantu D."/>
        </authorList>
    </citation>
    <scope>NUCLEOTIDE SEQUENCE [LARGE SCALE GENOMIC DNA]</scope>
    <source>
        <strain evidence="2">UCR-EL1</strain>
    </source>
</reference>
<dbReference type="Proteomes" id="UP000012174">
    <property type="component" value="Unassembled WGS sequence"/>
</dbReference>
<keyword evidence="2" id="KW-1185">Reference proteome</keyword>
<proteinExistence type="predicted"/>
<dbReference type="HOGENOM" id="CLU_566235_0_0_1"/>
<dbReference type="AlphaFoldDB" id="M7TB81"/>
<evidence type="ECO:0000313" key="1">
    <source>
        <dbReference type="EMBL" id="EMR67111.1"/>
    </source>
</evidence>
<accession>M7TB81</accession>
<evidence type="ECO:0000313" key="2">
    <source>
        <dbReference type="Proteomes" id="UP000012174"/>
    </source>
</evidence>
<dbReference type="EMBL" id="KB706518">
    <property type="protein sequence ID" value="EMR67111.1"/>
    <property type="molecule type" value="Genomic_DNA"/>
</dbReference>